<dbReference type="Proteomes" id="UP000646745">
    <property type="component" value="Unassembled WGS sequence"/>
</dbReference>
<dbReference type="PANTHER" id="PTHR46796">
    <property type="entry name" value="HTH-TYPE TRANSCRIPTIONAL ACTIVATOR RHAS-RELATED"/>
    <property type="match status" value="1"/>
</dbReference>
<evidence type="ECO:0000313" key="6">
    <source>
        <dbReference type="EMBL" id="GHB22357.1"/>
    </source>
</evidence>
<name>A0ABQ3E156_9GAMM</name>
<keyword evidence="1" id="KW-0805">Transcription regulation</keyword>
<evidence type="ECO:0000259" key="5">
    <source>
        <dbReference type="PROSITE" id="PS01124"/>
    </source>
</evidence>
<evidence type="ECO:0000256" key="1">
    <source>
        <dbReference type="ARBA" id="ARBA00023015"/>
    </source>
</evidence>
<dbReference type="InterPro" id="IPR003313">
    <property type="entry name" value="AraC-bd"/>
</dbReference>
<dbReference type="PROSITE" id="PS00041">
    <property type="entry name" value="HTH_ARAC_FAMILY_1"/>
    <property type="match status" value="1"/>
</dbReference>
<dbReference type="InterPro" id="IPR018060">
    <property type="entry name" value="HTH_AraC"/>
</dbReference>
<organism evidence="6 7">
    <name type="scientific">Salinicola rhizosphaerae</name>
    <dbReference type="NCBI Taxonomy" id="1443141"/>
    <lineage>
        <taxon>Bacteria</taxon>
        <taxon>Pseudomonadati</taxon>
        <taxon>Pseudomonadota</taxon>
        <taxon>Gammaproteobacteria</taxon>
        <taxon>Oceanospirillales</taxon>
        <taxon>Halomonadaceae</taxon>
        <taxon>Salinicola</taxon>
    </lineage>
</organism>
<evidence type="ECO:0000256" key="2">
    <source>
        <dbReference type="ARBA" id="ARBA00023125"/>
    </source>
</evidence>
<evidence type="ECO:0000256" key="3">
    <source>
        <dbReference type="ARBA" id="ARBA00023159"/>
    </source>
</evidence>
<dbReference type="InterPro" id="IPR050204">
    <property type="entry name" value="AraC_XylS_family_regulators"/>
</dbReference>
<reference evidence="7" key="1">
    <citation type="journal article" date="2019" name="Int. J. Syst. Evol. Microbiol.">
        <title>The Global Catalogue of Microorganisms (GCM) 10K type strain sequencing project: providing services to taxonomists for standard genome sequencing and annotation.</title>
        <authorList>
            <consortium name="The Broad Institute Genomics Platform"/>
            <consortium name="The Broad Institute Genome Sequencing Center for Infectious Disease"/>
            <person name="Wu L."/>
            <person name="Ma J."/>
        </authorList>
    </citation>
    <scope>NUCLEOTIDE SEQUENCE [LARGE SCALE GENOMIC DNA]</scope>
    <source>
        <strain evidence="7">KCTC 32998</strain>
    </source>
</reference>
<comment type="caution">
    <text evidence="6">The sequence shown here is derived from an EMBL/GenBank/DDBJ whole genome shotgun (WGS) entry which is preliminary data.</text>
</comment>
<accession>A0ABQ3E156</accession>
<dbReference type="SUPFAM" id="SSF51215">
    <property type="entry name" value="Regulatory protein AraC"/>
    <property type="match status" value="1"/>
</dbReference>
<evidence type="ECO:0000313" key="7">
    <source>
        <dbReference type="Proteomes" id="UP000646745"/>
    </source>
</evidence>
<dbReference type="InterPro" id="IPR018062">
    <property type="entry name" value="HTH_AraC-typ_CS"/>
</dbReference>
<evidence type="ECO:0000256" key="4">
    <source>
        <dbReference type="ARBA" id="ARBA00023163"/>
    </source>
</evidence>
<keyword evidence="4" id="KW-0804">Transcription</keyword>
<dbReference type="InterPro" id="IPR009057">
    <property type="entry name" value="Homeodomain-like_sf"/>
</dbReference>
<proteinExistence type="predicted"/>
<dbReference type="PROSITE" id="PS01124">
    <property type="entry name" value="HTH_ARAC_FAMILY_2"/>
    <property type="match status" value="1"/>
</dbReference>
<protein>
    <submittedName>
        <fullName evidence="6">Transcriptional regulator</fullName>
    </submittedName>
</protein>
<gene>
    <name evidence="6" type="ORF">GCM10009038_21630</name>
</gene>
<feature type="domain" description="HTH araC/xylS-type" evidence="5">
    <location>
        <begin position="167"/>
        <end position="264"/>
    </location>
</feature>
<dbReference type="RefSeq" id="WP_189444685.1">
    <property type="nucleotide sequence ID" value="NZ_BMZI01000004.1"/>
</dbReference>
<dbReference type="PANTHER" id="PTHR46796:SF2">
    <property type="entry name" value="TRANSCRIPTIONAL REGULATORY PROTEIN"/>
    <property type="match status" value="1"/>
</dbReference>
<dbReference type="SUPFAM" id="SSF46689">
    <property type="entry name" value="Homeodomain-like"/>
    <property type="match status" value="2"/>
</dbReference>
<dbReference type="Gene3D" id="1.10.10.60">
    <property type="entry name" value="Homeodomain-like"/>
    <property type="match status" value="1"/>
</dbReference>
<keyword evidence="3" id="KW-0010">Activator</keyword>
<dbReference type="InterPro" id="IPR037923">
    <property type="entry name" value="HTH-like"/>
</dbReference>
<dbReference type="EMBL" id="BMZI01000004">
    <property type="protein sequence ID" value="GHB22357.1"/>
    <property type="molecule type" value="Genomic_DNA"/>
</dbReference>
<keyword evidence="2" id="KW-0238">DNA-binding</keyword>
<dbReference type="Pfam" id="PF12833">
    <property type="entry name" value="HTH_18"/>
    <property type="match status" value="1"/>
</dbReference>
<dbReference type="Pfam" id="PF02311">
    <property type="entry name" value="AraC_binding"/>
    <property type="match status" value="1"/>
</dbReference>
<sequence>MTLDNDWCVVAPTTRIERIEARFHGHAYSMHRHDTFAIGITLSGVQSFHYRRGHRSSLPGTVIVIHPDEPHDGHAGNDSGFQYRMLYVSPALIQTMLNGEALPYVSGGLTRDANLQRAVSALLCSIDAPLDTLEEDNGLADLASALQANSDARGQRQRTTLDARAAHRVRDYLDLHYRHPVSLDELERMTDQPRWTLTRDFRALFGTSPYRYLTLRRLDLARQLITNGATLSDTALTAGFSDQSHLTRAFKQAFGVTPARWRSLLSGR</sequence>
<dbReference type="SMART" id="SM00342">
    <property type="entry name" value="HTH_ARAC"/>
    <property type="match status" value="1"/>
</dbReference>
<keyword evidence="7" id="KW-1185">Reference proteome</keyword>